<comment type="caution">
    <text evidence="1">The sequence shown here is derived from an EMBL/GenBank/DDBJ whole genome shotgun (WGS) entry which is preliminary data.</text>
</comment>
<gene>
    <name evidence="1" type="ORF">HPB48_021147</name>
</gene>
<evidence type="ECO:0000313" key="2">
    <source>
        <dbReference type="Proteomes" id="UP000821853"/>
    </source>
</evidence>
<organism evidence="1 2">
    <name type="scientific">Haemaphysalis longicornis</name>
    <name type="common">Bush tick</name>
    <dbReference type="NCBI Taxonomy" id="44386"/>
    <lineage>
        <taxon>Eukaryota</taxon>
        <taxon>Metazoa</taxon>
        <taxon>Ecdysozoa</taxon>
        <taxon>Arthropoda</taxon>
        <taxon>Chelicerata</taxon>
        <taxon>Arachnida</taxon>
        <taxon>Acari</taxon>
        <taxon>Parasitiformes</taxon>
        <taxon>Ixodida</taxon>
        <taxon>Ixodoidea</taxon>
        <taxon>Ixodidae</taxon>
        <taxon>Haemaphysalinae</taxon>
        <taxon>Haemaphysalis</taxon>
    </lineage>
</organism>
<protein>
    <submittedName>
        <fullName evidence="1">Uncharacterized protein</fullName>
    </submittedName>
</protein>
<proteinExistence type="predicted"/>
<dbReference type="EMBL" id="JABSTR010000005">
    <property type="protein sequence ID" value="KAH9372073.1"/>
    <property type="molecule type" value="Genomic_DNA"/>
</dbReference>
<sequence>MVAVETALPALGLEELSPSSSRMEPHGRASKCIVDSVLGQPVAFVNAPEGLISPPRRGFKCGFSFSSLCRAGSLAFLFRCFLWLCGDKCDFACCVFGVLETCTPNW</sequence>
<dbReference type="VEuPathDB" id="VectorBase:HLOH_055309"/>
<accession>A0A9J6GBD1</accession>
<name>A0A9J6GBD1_HAELO</name>
<keyword evidence="2" id="KW-1185">Reference proteome</keyword>
<dbReference type="AlphaFoldDB" id="A0A9J6GBD1"/>
<evidence type="ECO:0000313" key="1">
    <source>
        <dbReference type="EMBL" id="KAH9372073.1"/>
    </source>
</evidence>
<reference evidence="1 2" key="1">
    <citation type="journal article" date="2020" name="Cell">
        <title>Large-Scale Comparative Analyses of Tick Genomes Elucidate Their Genetic Diversity and Vector Capacities.</title>
        <authorList>
            <consortium name="Tick Genome and Microbiome Consortium (TIGMIC)"/>
            <person name="Jia N."/>
            <person name="Wang J."/>
            <person name="Shi W."/>
            <person name="Du L."/>
            <person name="Sun Y."/>
            <person name="Zhan W."/>
            <person name="Jiang J.F."/>
            <person name="Wang Q."/>
            <person name="Zhang B."/>
            <person name="Ji P."/>
            <person name="Bell-Sakyi L."/>
            <person name="Cui X.M."/>
            <person name="Yuan T.T."/>
            <person name="Jiang B.G."/>
            <person name="Yang W.F."/>
            <person name="Lam T.T."/>
            <person name="Chang Q.C."/>
            <person name="Ding S.J."/>
            <person name="Wang X.J."/>
            <person name="Zhu J.G."/>
            <person name="Ruan X.D."/>
            <person name="Zhao L."/>
            <person name="Wei J.T."/>
            <person name="Ye R.Z."/>
            <person name="Que T.C."/>
            <person name="Du C.H."/>
            <person name="Zhou Y.H."/>
            <person name="Cheng J.X."/>
            <person name="Dai P.F."/>
            <person name="Guo W.B."/>
            <person name="Han X.H."/>
            <person name="Huang E.J."/>
            <person name="Li L.F."/>
            <person name="Wei W."/>
            <person name="Gao Y.C."/>
            <person name="Liu J.Z."/>
            <person name="Shao H.Z."/>
            <person name="Wang X."/>
            <person name="Wang C.C."/>
            <person name="Yang T.C."/>
            <person name="Huo Q.B."/>
            <person name="Li W."/>
            <person name="Chen H.Y."/>
            <person name="Chen S.E."/>
            <person name="Zhou L.G."/>
            <person name="Ni X.B."/>
            <person name="Tian J.H."/>
            <person name="Sheng Y."/>
            <person name="Liu T."/>
            <person name="Pan Y.S."/>
            <person name="Xia L.Y."/>
            <person name="Li J."/>
            <person name="Zhao F."/>
            <person name="Cao W.C."/>
        </authorList>
    </citation>
    <scope>NUCLEOTIDE SEQUENCE [LARGE SCALE GENOMIC DNA]</scope>
    <source>
        <strain evidence="1">HaeL-2018</strain>
    </source>
</reference>
<dbReference type="Proteomes" id="UP000821853">
    <property type="component" value="Chromosome 3"/>
</dbReference>